<organism evidence="2 3">
    <name type="scientific">Rodentibacter caecimuris</name>
    <dbReference type="NCBI Taxonomy" id="1796644"/>
    <lineage>
        <taxon>Bacteria</taxon>
        <taxon>Pseudomonadati</taxon>
        <taxon>Pseudomonadota</taxon>
        <taxon>Gammaproteobacteria</taxon>
        <taxon>Pasteurellales</taxon>
        <taxon>Pasteurellaceae</taxon>
        <taxon>Rodentibacter</taxon>
    </lineage>
</organism>
<reference evidence="2 3" key="1">
    <citation type="submission" date="2016-10" db="EMBL/GenBank/DDBJ databases">
        <title>Rodentibacter gen. nov. and new species.</title>
        <authorList>
            <person name="Christensen H."/>
        </authorList>
    </citation>
    <scope>NUCLEOTIDE SEQUENCE [LARGE SCALE GENOMIC DNA]</scope>
    <source>
        <strain evidence="2 3">1998236014</strain>
    </source>
</reference>
<keyword evidence="3" id="KW-1185">Reference proteome</keyword>
<dbReference type="RefSeq" id="WP_077464071.1">
    <property type="nucleotide sequence ID" value="NZ_MLAA01000036.1"/>
</dbReference>
<dbReference type="InterPro" id="IPR017462">
    <property type="entry name" value="Sulphur_relay_TusC/DsrF"/>
</dbReference>
<comment type="caution">
    <text evidence="2">The sequence shown here is derived from an EMBL/GenBank/DDBJ whole genome shotgun (WGS) entry which is preliminary data.</text>
</comment>
<dbReference type="NCBIfam" id="NF001238">
    <property type="entry name" value="PRK00211.1"/>
    <property type="match status" value="1"/>
</dbReference>
<evidence type="ECO:0000313" key="3">
    <source>
        <dbReference type="Proteomes" id="UP000188820"/>
    </source>
</evidence>
<name>A0ABX3KYW0_9PAST</name>
<dbReference type="Proteomes" id="UP000188820">
    <property type="component" value="Unassembled WGS sequence"/>
</dbReference>
<dbReference type="Gene3D" id="3.40.1260.10">
    <property type="entry name" value="DsrEFH-like"/>
    <property type="match status" value="1"/>
</dbReference>
<dbReference type="InterPro" id="IPR003787">
    <property type="entry name" value="Sulphur_relay_DsrE/F-like"/>
</dbReference>
<dbReference type="NCBIfam" id="TIGR03010">
    <property type="entry name" value="sulf_tusC_dsrF"/>
    <property type="match status" value="1"/>
</dbReference>
<dbReference type="PANTHER" id="PTHR38780">
    <property type="entry name" value="PROTEIN TUSC"/>
    <property type="match status" value="1"/>
</dbReference>
<dbReference type="EMBL" id="MLAA01000036">
    <property type="protein sequence ID" value="OOF67998.1"/>
    <property type="molecule type" value="Genomic_DNA"/>
</dbReference>
<accession>A0ABX3KYW0</accession>
<proteinExistence type="inferred from homology"/>
<evidence type="ECO:0000313" key="2">
    <source>
        <dbReference type="EMBL" id="OOF67998.1"/>
    </source>
</evidence>
<dbReference type="SUPFAM" id="SSF75169">
    <property type="entry name" value="DsrEFH-like"/>
    <property type="match status" value="1"/>
</dbReference>
<gene>
    <name evidence="2" type="ORF">BKG89_08565</name>
</gene>
<sequence>MKIAFVFRSPPHGTSVSREALDALLAAAAFCDEREIGIFFIDDGVFNLLKGQKTDFILQKDFSRAFKLLDLYEIKQRFICNDSLERLNLAEDQLIISVEKVPRFVLIEKLKQAQKILTF</sequence>
<evidence type="ECO:0000256" key="1">
    <source>
        <dbReference type="ARBA" id="ARBA00005996"/>
    </source>
</evidence>
<dbReference type="InterPro" id="IPR027396">
    <property type="entry name" value="DsrEFH-like"/>
</dbReference>
<dbReference type="Pfam" id="PF02635">
    <property type="entry name" value="DsrE"/>
    <property type="match status" value="1"/>
</dbReference>
<dbReference type="PANTHER" id="PTHR38780:SF1">
    <property type="entry name" value="PROTEIN TUSC"/>
    <property type="match status" value="1"/>
</dbReference>
<protein>
    <submittedName>
        <fullName evidence="2">Sulfurtransferase TusC</fullName>
    </submittedName>
</protein>
<comment type="similarity">
    <text evidence="1">Belongs to the DsrF/TusC family.</text>
</comment>